<dbReference type="Pfam" id="PF22352">
    <property type="entry name" value="K319L-like_PKD"/>
    <property type="match status" value="4"/>
</dbReference>
<feature type="domain" description="PKD/Chitinase" evidence="3">
    <location>
        <begin position="612"/>
        <end position="701"/>
    </location>
</feature>
<dbReference type="InterPro" id="IPR009091">
    <property type="entry name" value="RCC1/BLIP-II"/>
</dbReference>
<feature type="signal peptide" evidence="2">
    <location>
        <begin position="1"/>
        <end position="20"/>
    </location>
</feature>
<dbReference type="SUPFAM" id="SSF50985">
    <property type="entry name" value="RCC1/BLIP-II"/>
    <property type="match status" value="2"/>
</dbReference>
<dbReference type="SMART" id="SM00089">
    <property type="entry name" value="PKD"/>
    <property type="match status" value="4"/>
</dbReference>
<feature type="domain" description="PKD/Chitinase" evidence="3">
    <location>
        <begin position="424"/>
        <end position="513"/>
    </location>
</feature>
<keyword evidence="2" id="KW-0732">Signal</keyword>
<keyword evidence="5" id="KW-1185">Reference proteome</keyword>
<dbReference type="InterPro" id="IPR028974">
    <property type="entry name" value="TSP_type-3_rpt"/>
</dbReference>
<dbReference type="OrthoDB" id="6461088at2"/>
<dbReference type="GO" id="GO:0031410">
    <property type="term" value="C:cytoplasmic vesicle"/>
    <property type="evidence" value="ECO:0007669"/>
    <property type="project" value="TreeGrafter"/>
</dbReference>
<feature type="compositionally biased region" description="Low complexity" evidence="1">
    <location>
        <begin position="304"/>
        <end position="320"/>
    </location>
</feature>
<dbReference type="GO" id="GO:0005509">
    <property type="term" value="F:calcium ion binding"/>
    <property type="evidence" value="ECO:0007669"/>
    <property type="project" value="InterPro"/>
</dbReference>
<reference evidence="4 5" key="1">
    <citation type="submission" date="2007-01" db="EMBL/GenBank/DDBJ databases">
        <title>Complete sequence of Psychromonas ingrahamii 37.</title>
        <authorList>
            <consortium name="US DOE Joint Genome Institute"/>
            <person name="Copeland A."/>
            <person name="Lucas S."/>
            <person name="Lapidus A."/>
            <person name="Barry K."/>
            <person name="Detter J.C."/>
            <person name="Glavina del Rio T."/>
            <person name="Hammon N."/>
            <person name="Israni S."/>
            <person name="Dalin E."/>
            <person name="Tice H."/>
            <person name="Pitluck S."/>
            <person name="Thompson L.S."/>
            <person name="Brettin T."/>
            <person name="Bruce D."/>
            <person name="Han C."/>
            <person name="Tapia R."/>
            <person name="Schmutz J."/>
            <person name="Larimer F."/>
            <person name="Land M."/>
            <person name="Hauser L."/>
            <person name="Kyrpides N."/>
            <person name="Ivanova N."/>
            <person name="Staley J."/>
            <person name="Richardson P."/>
        </authorList>
    </citation>
    <scope>NUCLEOTIDE SEQUENCE [LARGE SCALE GENOMIC DNA]</scope>
    <source>
        <strain evidence="4 5">37</strain>
    </source>
</reference>
<name>A1SXS0_PSYIN</name>
<organism evidence="4 5">
    <name type="scientific">Psychromonas ingrahamii (strain DSM 17664 / CCUG 51855 / 37)</name>
    <dbReference type="NCBI Taxonomy" id="357804"/>
    <lineage>
        <taxon>Bacteria</taxon>
        <taxon>Pseudomonadati</taxon>
        <taxon>Pseudomonadota</taxon>
        <taxon>Gammaproteobacteria</taxon>
        <taxon>Alteromonadales</taxon>
        <taxon>Psychromonadaceae</taxon>
        <taxon>Psychromonas</taxon>
    </lineage>
</organism>
<feature type="domain" description="PKD/Chitinase" evidence="3">
    <location>
        <begin position="518"/>
        <end position="607"/>
    </location>
</feature>
<dbReference type="AlphaFoldDB" id="A1SXS0"/>
<gene>
    <name evidence="4" type="ordered locus">Ping_2564</name>
</gene>
<evidence type="ECO:0000259" key="3">
    <source>
        <dbReference type="SMART" id="SM00089"/>
    </source>
</evidence>
<dbReference type="eggNOG" id="COG5184">
    <property type="taxonomic scope" value="Bacteria"/>
</dbReference>
<dbReference type="Gene3D" id="2.130.10.30">
    <property type="entry name" value="Regulator of chromosome condensation 1/beta-lactamase-inhibitor protein II"/>
    <property type="match status" value="2"/>
</dbReference>
<dbReference type="PANTHER" id="PTHR46182:SF2">
    <property type="entry name" value="FI19480P1"/>
    <property type="match status" value="1"/>
</dbReference>
<dbReference type="Gene3D" id="2.60.40.3010">
    <property type="match status" value="4"/>
</dbReference>
<evidence type="ECO:0000256" key="2">
    <source>
        <dbReference type="SAM" id="SignalP"/>
    </source>
</evidence>
<proteinExistence type="predicted"/>
<dbReference type="Gene3D" id="4.10.1080.10">
    <property type="entry name" value="TSP type-3 repeat"/>
    <property type="match status" value="1"/>
</dbReference>
<evidence type="ECO:0000313" key="4">
    <source>
        <dbReference type="EMBL" id="ABM04285.1"/>
    </source>
</evidence>
<dbReference type="PANTHER" id="PTHR46182">
    <property type="entry name" value="FI19480P1"/>
    <property type="match status" value="1"/>
</dbReference>
<evidence type="ECO:0000313" key="5">
    <source>
        <dbReference type="Proteomes" id="UP000000639"/>
    </source>
</evidence>
<dbReference type="GO" id="GO:0016020">
    <property type="term" value="C:membrane"/>
    <property type="evidence" value="ECO:0007669"/>
    <property type="project" value="TreeGrafter"/>
</dbReference>
<accession>A1SXS0</accession>
<sequence>MTYKKNLLFFLLSLILFGCGGGDEPTIQSTPKIEINATVIDGYLKDAKVWLDINENFEFDVNEPFAVSGARGKVVLDVTGIDNPSSYPIVAQAVKDETIDESTGDFVTHNYVISAPKGEVSITPLSTLVHLYLEQNTNGVETPDGFSSKLSEAKDAVASSLGLNKDDVLGDYIEGRHNDVLYAAENIVASGVLPDEPSLLDNISNEITDSSQFSDDMRSVNENIKQSIEHVKSNDGMSFEEHLPVYNPVEQDKECRTGFVQDGVICVVDSDNDAIANNIDTDDDNDGIPDVDDTYPLTVEDTTDTGTDGIGNNSDTDNDNTVIPANVIPVANAGNNQTVDEQTAVTLSGSATDTDGTIAIYSWVQISGTTVLLNNANSVNANFISPTLTVSETLTFSLKAIDNEVASANDSISVTVDPVNSAPTVNVGSDQTVDEQKTVTLSGSATDSDGTIATYSWVQTGGTTVSLTDASSASARFTAPILTVSETLTFSLKAIDNEGASANDSIIVTVDSVNSAPTVNVGSDQTADEQKTVTLSGSATDSDGTIATYSWVQTGGTTVSLTDASSASASFTAPILTAAETLTFSLKAIDNEGASANDSISVTVESVNSAPTVNVGSDQTVDEQKTVTLSGSATDSDGTIATYSWVQTGGTTVSLTDASSASASFTAPILTAAETLTFSLKAIDNEGGSANDSISVTVNPVNSVKAVYSSVRAFAVLKDDGSVVTWGDRAEGGDSSYVTLDHIQTIYSNRAGFAALKDDGSVVTWGWGWSSIGGDSSYVTLENVQTIYSNRNVFAALKDDGSVVTWGSPDWGGDSSNVTLENIQTIYSNERAFAALKDDGSVVTWGYSVYGGDSSYVTLDHVQTIYSTSSAFAALKNDGSVVTWGYRAEGGDSSTVTLNHVQTIYSNRNAFAALKDDGSVVTWGRSNSGGYSSSVTLDHIETIYSNYYAFAALKDDGSVVTWGEGGGGGDSSTVTLDHVQTINSTKRAFAALKDDGSVVTWGEGGGGGDSSTVTLENVQKIYSTDYAFAALKDDGSVVTWGDSNSGGDSSTVTLENVQTIYSTSTDPVRTNVYSGAFAALKDDGSVVTWGGRDSGGDSSSVSDELSP</sequence>
<dbReference type="InterPro" id="IPR029865">
    <property type="entry name" value="KIAA0319-like"/>
</dbReference>
<dbReference type="InterPro" id="IPR022409">
    <property type="entry name" value="PKD/Chitinase_dom"/>
</dbReference>
<evidence type="ECO:0000256" key="1">
    <source>
        <dbReference type="SAM" id="MobiDB-lite"/>
    </source>
</evidence>
<protein>
    <submittedName>
        <fullName evidence="4">PKD domain containing protein</fullName>
    </submittedName>
</protein>
<dbReference type="RefSeq" id="WP_011770843.1">
    <property type="nucleotide sequence ID" value="NC_008709.1"/>
</dbReference>
<feature type="compositionally biased region" description="Acidic residues" evidence="1">
    <location>
        <begin position="280"/>
        <end position="293"/>
    </location>
</feature>
<feature type="region of interest" description="Disordered" evidence="1">
    <location>
        <begin position="278"/>
        <end position="320"/>
    </location>
</feature>
<dbReference type="EMBL" id="CP000510">
    <property type="protein sequence ID" value="ABM04285.1"/>
    <property type="molecule type" value="Genomic_DNA"/>
</dbReference>
<dbReference type="Proteomes" id="UP000000639">
    <property type="component" value="Chromosome"/>
</dbReference>
<dbReference type="PROSITE" id="PS51257">
    <property type="entry name" value="PROKAR_LIPOPROTEIN"/>
    <property type="match status" value="1"/>
</dbReference>
<feature type="domain" description="PKD/Chitinase" evidence="3">
    <location>
        <begin position="330"/>
        <end position="419"/>
    </location>
</feature>
<dbReference type="KEGG" id="pin:Ping_2564"/>
<dbReference type="HOGENOM" id="CLU_282260_0_0_6"/>
<dbReference type="STRING" id="357804.Ping_2564"/>
<feature type="chain" id="PRO_5002637110" evidence="2">
    <location>
        <begin position="21"/>
        <end position="1107"/>
    </location>
</feature>